<evidence type="ECO:0000256" key="4">
    <source>
        <dbReference type="PROSITE-ProRule" id="PRU00510"/>
    </source>
</evidence>
<feature type="zinc finger region" description="dksA C4-type" evidence="4">
    <location>
        <begin position="39"/>
        <end position="63"/>
    </location>
</feature>
<dbReference type="InterPro" id="IPR000962">
    <property type="entry name" value="Znf_DskA_TraR"/>
</dbReference>
<keyword evidence="7" id="KW-1185">Reference proteome</keyword>
<dbReference type="EMBL" id="BSOG01000002">
    <property type="protein sequence ID" value="GLR13297.1"/>
    <property type="molecule type" value="Genomic_DNA"/>
</dbReference>
<evidence type="ECO:0000256" key="1">
    <source>
        <dbReference type="ARBA" id="ARBA00022723"/>
    </source>
</evidence>
<dbReference type="Gene3D" id="1.20.120.910">
    <property type="entry name" value="DksA, coiled-coil domain"/>
    <property type="match status" value="1"/>
</dbReference>
<evidence type="ECO:0000313" key="7">
    <source>
        <dbReference type="Proteomes" id="UP001156706"/>
    </source>
</evidence>
<name>A0ABQ5YFN4_9NEIS</name>
<dbReference type="Pfam" id="PF01258">
    <property type="entry name" value="zf-dskA_traR"/>
    <property type="match status" value="1"/>
</dbReference>
<dbReference type="PROSITE" id="PS51128">
    <property type="entry name" value="ZF_DKSA_2"/>
    <property type="match status" value="1"/>
</dbReference>
<evidence type="ECO:0000256" key="2">
    <source>
        <dbReference type="ARBA" id="ARBA00022771"/>
    </source>
</evidence>
<dbReference type="SUPFAM" id="SSF57716">
    <property type="entry name" value="Glucocorticoid receptor-like (DNA-binding domain)"/>
    <property type="match status" value="1"/>
</dbReference>
<comment type="caution">
    <text evidence="6">The sequence shown here is derived from an EMBL/GenBank/DDBJ whole genome shotgun (WGS) entry which is preliminary data.</text>
</comment>
<reference evidence="7" key="1">
    <citation type="journal article" date="2019" name="Int. J. Syst. Evol. Microbiol.">
        <title>The Global Catalogue of Microorganisms (GCM) 10K type strain sequencing project: providing services to taxonomists for standard genome sequencing and annotation.</title>
        <authorList>
            <consortium name="The Broad Institute Genomics Platform"/>
            <consortium name="The Broad Institute Genome Sequencing Center for Infectious Disease"/>
            <person name="Wu L."/>
            <person name="Ma J."/>
        </authorList>
    </citation>
    <scope>NUCLEOTIDE SEQUENCE [LARGE SCALE GENOMIC DNA]</scope>
    <source>
        <strain evidence="7">NBRC 110044</strain>
    </source>
</reference>
<keyword evidence="2" id="KW-0863">Zinc-finger</keyword>
<protein>
    <submittedName>
        <fullName evidence="6">Repressor PtrB</fullName>
    </submittedName>
</protein>
<accession>A0ABQ5YFN4</accession>
<evidence type="ECO:0000256" key="3">
    <source>
        <dbReference type="ARBA" id="ARBA00022833"/>
    </source>
</evidence>
<evidence type="ECO:0000259" key="5">
    <source>
        <dbReference type="Pfam" id="PF01258"/>
    </source>
</evidence>
<feature type="domain" description="Zinc finger DksA/TraR C4-type" evidence="5">
    <location>
        <begin position="35"/>
        <end position="66"/>
    </location>
</feature>
<evidence type="ECO:0000313" key="6">
    <source>
        <dbReference type="EMBL" id="GLR13297.1"/>
    </source>
</evidence>
<dbReference type="Proteomes" id="UP001156706">
    <property type="component" value="Unassembled WGS sequence"/>
</dbReference>
<dbReference type="NCBIfam" id="TIGR02419">
    <property type="entry name" value="C4_traR_proteo"/>
    <property type="match status" value="1"/>
</dbReference>
<gene>
    <name evidence="6" type="primary">ptrB</name>
    <name evidence="6" type="ORF">GCM10007907_20870</name>
</gene>
<sequence length="77" mass="8513">MNHERLDQIDQANEIAQARLDSLLAAQRATVRQVGTAECQDCGEDIPTARRAAYPAATRCIACQCRQETRRKQGVVA</sequence>
<dbReference type="PANTHER" id="PTHR38777">
    <property type="entry name" value="FELS-2 PROPHAGE PROTEIN"/>
    <property type="match status" value="1"/>
</dbReference>
<keyword evidence="3" id="KW-0862">Zinc</keyword>
<keyword evidence="1" id="KW-0479">Metal-binding</keyword>
<dbReference type="RefSeq" id="WP_284196403.1">
    <property type="nucleotide sequence ID" value="NZ_BSOG01000002.1"/>
</dbReference>
<dbReference type="PANTHER" id="PTHR38777:SF1">
    <property type="entry name" value="DNAK SUPPRESSOR PROTEIN"/>
    <property type="match status" value="1"/>
</dbReference>
<dbReference type="InterPro" id="IPR012783">
    <property type="entry name" value="Znf_C4_TraR"/>
</dbReference>
<proteinExistence type="predicted"/>
<organism evidence="6 7">
    <name type="scientific">Chitinimonas prasina</name>
    <dbReference type="NCBI Taxonomy" id="1434937"/>
    <lineage>
        <taxon>Bacteria</taxon>
        <taxon>Pseudomonadati</taxon>
        <taxon>Pseudomonadota</taxon>
        <taxon>Betaproteobacteria</taxon>
        <taxon>Neisseriales</taxon>
        <taxon>Chitinibacteraceae</taxon>
        <taxon>Chitinimonas</taxon>
    </lineage>
</organism>